<protein>
    <recommendedName>
        <fullName evidence="2">SAP domain-containing protein</fullName>
    </recommendedName>
</protein>
<feature type="compositionally biased region" description="Low complexity" evidence="1">
    <location>
        <begin position="206"/>
        <end position="220"/>
    </location>
</feature>
<feature type="compositionally biased region" description="Polar residues" evidence="1">
    <location>
        <begin position="187"/>
        <end position="205"/>
    </location>
</feature>
<dbReference type="PROSITE" id="PS50800">
    <property type="entry name" value="SAP"/>
    <property type="match status" value="1"/>
</dbReference>
<feature type="region of interest" description="Disordered" evidence="1">
    <location>
        <begin position="155"/>
        <end position="223"/>
    </location>
</feature>
<reference evidence="3" key="1">
    <citation type="submission" date="2021-02" db="EMBL/GenBank/DDBJ databases">
        <title>Genome sequence Cadophora malorum strain M34.</title>
        <authorList>
            <person name="Stefanovic E."/>
            <person name="Vu D."/>
            <person name="Scully C."/>
            <person name="Dijksterhuis J."/>
            <person name="Roader J."/>
            <person name="Houbraken J."/>
        </authorList>
    </citation>
    <scope>NUCLEOTIDE SEQUENCE</scope>
    <source>
        <strain evidence="3">M34</strain>
    </source>
</reference>
<evidence type="ECO:0000313" key="3">
    <source>
        <dbReference type="EMBL" id="KAG4424140.1"/>
    </source>
</evidence>
<accession>A0A8H7WG03</accession>
<evidence type="ECO:0000256" key="1">
    <source>
        <dbReference type="SAM" id="MobiDB-lite"/>
    </source>
</evidence>
<sequence length="261" mass="29396">MEKIPNYTKRLKSDLVDACGPYGLPTSGTKADLMNRLYTHTIEKRMASYHERKDRYMSQGLNCADLLDEIQQLKDATMKAAEEQNAADTELLEKRTVVLVRTFKKKRQLASAVAEEEVASIRRHLRAVQDQPIPRTPTISRIRKVEYRTCITNSQQVQRRSATVRREMSLRRPVTSAPVISTPPAGSRQSADTARPSTQTHSILTPSSNSRPNSHSPQQSTQVSEIMKLALKNIARRPLGTLQNSLGIRMSAPVPKKVIRR</sequence>
<feature type="domain" description="SAP" evidence="2">
    <location>
        <begin position="7"/>
        <end position="41"/>
    </location>
</feature>
<evidence type="ECO:0000259" key="2">
    <source>
        <dbReference type="PROSITE" id="PS50800"/>
    </source>
</evidence>
<dbReference type="EMBL" id="JAFJYH010000024">
    <property type="protein sequence ID" value="KAG4424140.1"/>
    <property type="molecule type" value="Genomic_DNA"/>
</dbReference>
<dbReference type="Proteomes" id="UP000664132">
    <property type="component" value="Unassembled WGS sequence"/>
</dbReference>
<gene>
    <name evidence="3" type="ORF">IFR04_002694</name>
</gene>
<dbReference type="OrthoDB" id="10515515at2759"/>
<dbReference type="InterPro" id="IPR003034">
    <property type="entry name" value="SAP_dom"/>
</dbReference>
<comment type="caution">
    <text evidence="3">The sequence shown here is derived from an EMBL/GenBank/DDBJ whole genome shotgun (WGS) entry which is preliminary data.</text>
</comment>
<name>A0A8H7WG03_9HELO</name>
<organism evidence="3 4">
    <name type="scientific">Cadophora malorum</name>
    <dbReference type="NCBI Taxonomy" id="108018"/>
    <lineage>
        <taxon>Eukaryota</taxon>
        <taxon>Fungi</taxon>
        <taxon>Dikarya</taxon>
        <taxon>Ascomycota</taxon>
        <taxon>Pezizomycotina</taxon>
        <taxon>Leotiomycetes</taxon>
        <taxon>Helotiales</taxon>
        <taxon>Ploettnerulaceae</taxon>
        <taxon>Cadophora</taxon>
    </lineage>
</organism>
<evidence type="ECO:0000313" key="4">
    <source>
        <dbReference type="Proteomes" id="UP000664132"/>
    </source>
</evidence>
<proteinExistence type="predicted"/>
<dbReference type="AlphaFoldDB" id="A0A8H7WG03"/>
<dbReference type="Pfam" id="PF02037">
    <property type="entry name" value="SAP"/>
    <property type="match status" value="1"/>
</dbReference>
<keyword evidence="4" id="KW-1185">Reference proteome</keyword>